<protein>
    <recommendedName>
        <fullName evidence="3">Zinc-ribbon domain-containing protein</fullName>
    </recommendedName>
</protein>
<dbReference type="KEGG" id="rme:Rmet_6190"/>
<keyword evidence="1" id="KW-0614">Plasmid</keyword>
<accession>Q1L9X7</accession>
<keyword evidence="2" id="KW-1185">Reference proteome</keyword>
<organism evidence="1 2">
    <name type="scientific">Cupriavidus metallidurans (strain ATCC 43123 / DSM 2839 / NBRC 102507 / CH34)</name>
    <name type="common">Ralstonia metallidurans</name>
    <dbReference type="NCBI Taxonomy" id="266264"/>
    <lineage>
        <taxon>Bacteria</taxon>
        <taxon>Pseudomonadati</taxon>
        <taxon>Pseudomonadota</taxon>
        <taxon>Betaproteobacteria</taxon>
        <taxon>Burkholderiales</taxon>
        <taxon>Burkholderiaceae</taxon>
        <taxon>Cupriavidus</taxon>
    </lineage>
</organism>
<sequence length="352" mass="38546">MKQASPKTSQRAAAALTRLRAAATLQGFVCHATTWHSVSAKILLECASGHRFERAAYGVLYKASGCPECNRANVAAKFHKLVAARGGQCLNDGGFLGGAAIHRIRCEKGHEWTPEGRSVLAGYWCPRCAGKPTISTPQPKASKYGLIDLHRKAAEHGGKCFAAVWKTGRDHYPFECAAGHRWEAMGYKVLKQGNWCRACTDARLGERRTDAEGLARIQKAAHEQGGRCLSTAYHGTAATYRFLCKAGHEWDALGNNVLQGGWCRRCRNEGQKLGIEAMHAVARERGGKCLSETYRTGKAKLKWECHRGHVWDATPSGVKAGHWCPSCAILNTIAPKNQHKRRRYEAAAKAAD</sequence>
<dbReference type="AlphaFoldDB" id="Q1L9X7"/>
<reference evidence="2" key="1">
    <citation type="journal article" date="2010" name="PLoS ONE">
        <title>The complete genome sequence of Cupriavidus metallidurans strain CH34, a master survivalist in harsh and anthropogenic environments.</title>
        <authorList>
            <person name="Janssen P.J."/>
            <person name="Van Houdt R."/>
            <person name="Moors H."/>
            <person name="Monsieurs P."/>
            <person name="Morin N."/>
            <person name="Michaux A."/>
            <person name="Benotmane M.A."/>
            <person name="Leys N."/>
            <person name="Vallaeys T."/>
            <person name="Lapidus A."/>
            <person name="Monchy S."/>
            <person name="Medigue C."/>
            <person name="Taghavi S."/>
            <person name="McCorkle S."/>
            <person name="Dunn J."/>
            <person name="van der Lelie D."/>
            <person name="Mergeay M."/>
        </authorList>
    </citation>
    <scope>NUCLEOTIDE SEQUENCE [LARGE SCALE GENOMIC DNA]</scope>
    <source>
        <strain evidence="2">ATCC 43123 / DSM 2839 / NBRC 102507 / CH34</strain>
    </source>
</reference>
<dbReference type="GeneID" id="92822958"/>
<dbReference type="HOGENOM" id="CLU_046390_0_0_4"/>
<proteinExistence type="predicted"/>
<evidence type="ECO:0008006" key="3">
    <source>
        <dbReference type="Google" id="ProtNLM"/>
    </source>
</evidence>
<geneLocation type="plasmid" evidence="1 2">
    <name>pMOL28</name>
</geneLocation>
<dbReference type="EMBL" id="CP000355">
    <property type="protein sequence ID" value="ABF13049.1"/>
    <property type="molecule type" value="Genomic_DNA"/>
</dbReference>
<gene>
    <name evidence="1" type="ordered locus">Rmet_6190</name>
</gene>
<name>Q1L9X7_CUPMC</name>
<evidence type="ECO:0000313" key="2">
    <source>
        <dbReference type="Proteomes" id="UP000002429"/>
    </source>
</evidence>
<dbReference type="RefSeq" id="WP_011514871.1">
    <property type="nucleotide sequence ID" value="NC_006525.1"/>
</dbReference>
<evidence type="ECO:0000313" key="1">
    <source>
        <dbReference type="EMBL" id="ABF13049.1"/>
    </source>
</evidence>
<dbReference type="Proteomes" id="UP000002429">
    <property type="component" value="Plasmid pMOL28"/>
</dbReference>